<dbReference type="InterPro" id="IPR014721">
    <property type="entry name" value="Ribsml_uS5_D2-typ_fold_subgr"/>
</dbReference>
<dbReference type="PROSITE" id="PS51786">
    <property type="entry name" value="LON_PROTEOLYTIC"/>
    <property type="match status" value="1"/>
</dbReference>
<dbReference type="Pfam" id="PF20437">
    <property type="entry name" value="LonC_helical"/>
    <property type="match status" value="1"/>
</dbReference>
<organism evidence="6 7">
    <name type="scientific">Sphaerotilus microaerophilus</name>
    <dbReference type="NCBI Taxonomy" id="2914710"/>
    <lineage>
        <taxon>Bacteria</taxon>
        <taxon>Pseudomonadati</taxon>
        <taxon>Pseudomonadota</taxon>
        <taxon>Betaproteobacteria</taxon>
        <taxon>Burkholderiales</taxon>
        <taxon>Sphaerotilaceae</taxon>
        <taxon>Sphaerotilus</taxon>
    </lineage>
</organism>
<evidence type="ECO:0000259" key="5">
    <source>
        <dbReference type="PROSITE" id="PS51786"/>
    </source>
</evidence>
<dbReference type="GO" id="GO:0006508">
    <property type="term" value="P:proteolysis"/>
    <property type="evidence" value="ECO:0007669"/>
    <property type="project" value="UniProtKB-KW"/>
</dbReference>
<dbReference type="Gene3D" id="3.40.50.300">
    <property type="entry name" value="P-loop containing nucleotide triphosphate hydrolases"/>
    <property type="match status" value="2"/>
</dbReference>
<evidence type="ECO:0000256" key="1">
    <source>
        <dbReference type="ARBA" id="ARBA00022670"/>
    </source>
</evidence>
<evidence type="ECO:0000256" key="3">
    <source>
        <dbReference type="SAM" id="Coils"/>
    </source>
</evidence>
<dbReference type="PRINTS" id="PR00830">
    <property type="entry name" value="ENDOLAPTASE"/>
</dbReference>
<dbReference type="EC" id="3.4.21.53" evidence="2"/>
<evidence type="ECO:0000313" key="7">
    <source>
        <dbReference type="Proteomes" id="UP001057498"/>
    </source>
</evidence>
<feature type="active site" evidence="2">
    <location>
        <position position="705"/>
    </location>
</feature>
<keyword evidence="7" id="KW-1185">Reference proteome</keyword>
<dbReference type="Pfam" id="PF13654">
    <property type="entry name" value="AAA_32"/>
    <property type="match status" value="1"/>
</dbReference>
<protein>
    <recommendedName>
        <fullName evidence="2">endopeptidase La</fullName>
        <ecNumber evidence="2">3.4.21.53</ecNumber>
    </recommendedName>
</protein>
<accession>A0ABN6PMC6</accession>
<dbReference type="InterPro" id="IPR046844">
    <property type="entry name" value="Lon-like_helical"/>
</dbReference>
<feature type="region of interest" description="Disordered" evidence="4">
    <location>
        <begin position="796"/>
        <end position="821"/>
    </location>
</feature>
<dbReference type="SUPFAM" id="SSF54211">
    <property type="entry name" value="Ribosomal protein S5 domain 2-like"/>
    <property type="match status" value="1"/>
</dbReference>
<comment type="catalytic activity">
    <reaction evidence="2">
        <text>Hydrolysis of proteins in presence of ATP.</text>
        <dbReference type="EC" id="3.4.21.53"/>
    </reaction>
</comment>
<gene>
    <name evidence="6" type="ORF">CATMQ487_21030</name>
</gene>
<dbReference type="InterPro" id="IPR046843">
    <property type="entry name" value="LonB_AAA-LID"/>
</dbReference>
<dbReference type="InterPro" id="IPR041699">
    <property type="entry name" value="AAA_32"/>
</dbReference>
<keyword evidence="1 2" id="KW-0645">Protease</keyword>
<keyword evidence="3" id="KW-0175">Coiled coil</keyword>
<reference evidence="6" key="1">
    <citation type="submission" date="2022-04" db="EMBL/GenBank/DDBJ databases">
        <title>Whole genome sequence of Sphaerotilus sp. FB-5.</title>
        <authorList>
            <person name="Takeda M."/>
            <person name="Narihara S."/>
            <person name="Akimoto M."/>
            <person name="Akimoto R."/>
            <person name="Nishiyashiki S."/>
            <person name="Murakami T."/>
        </authorList>
    </citation>
    <scope>NUCLEOTIDE SEQUENCE</scope>
    <source>
        <strain evidence="6">FB-5</strain>
    </source>
</reference>
<dbReference type="Gene3D" id="1.10.8.60">
    <property type="match status" value="1"/>
</dbReference>
<dbReference type="EMBL" id="AP025730">
    <property type="protein sequence ID" value="BDI05133.1"/>
    <property type="molecule type" value="Genomic_DNA"/>
</dbReference>
<dbReference type="InterPro" id="IPR008269">
    <property type="entry name" value="Lon_proteolytic"/>
</dbReference>
<dbReference type="Pfam" id="PF05362">
    <property type="entry name" value="Lon_C"/>
    <property type="match status" value="1"/>
</dbReference>
<comment type="similarity">
    <text evidence="2">Belongs to the peptidase S16 family.</text>
</comment>
<dbReference type="Pfam" id="PF20436">
    <property type="entry name" value="LonB_AAA-LID"/>
    <property type="match status" value="1"/>
</dbReference>
<sequence length="821" mass="89446">MGAHLLLPHELARRCDPSGLLQDDSAGGPAEASVGAPEIVGQERAREAVAFGLAVQQAGHHLFVTGPTGSGRRTLARQAIAARLVRDGVTRWDWVYVNHFDQPHRPLALRLPRGRAAPLRQHLRELCDDLRTTIPATFESEEHAAAVERLHTEFKERAEQAVLAVGAEAQRHGLVMVRTPVGLSFVPRKHNEQGEDEVLDPKEFEALPQAEREQLQQAMQAAQEQLVRALRSTVRLRKEHADRLRELTRSMMLVVVEHAVAEIQAHYRDLPEVLAWLDAVREDVTDKATRFHHAPTEDGSGTETTSIEIDLSPYEVNVLVDGDGDGAPVVELDHPTHPRLIGRIDHLARMGTLLTDYRLIKPGALHRANGGYLLIDAEKLLVQPFAWDALKRALLNGEVRIESIAEHLSLVSTVQLEPMPVPLAVKVVLFGHRRIAELLQTWDVDFPRLFRVIADVDDDLPRTPATQQALARSLLSKARAQALLEPSAAALGRLIDHGAREAGDATRIGARVQRLVDVLTEADHLARAAQHTGIEAGDIAAALAARRRRASRIDERLRGELARGTLMIDTHGERVGQVNGLMVYESAGETFGEPVRITATTRLGSGEVIDIQRETRLGGPIHAKGVLILSAFLAARYARLHPLALHASLVFEQTYGFVEGDSASLAELLALLSSIAEVPIRQGLAVTGSVNQFGDVQAIGGVNEKIEGFFDLCAARGLDGSHGVVIPQSNVAHLMLREDVAEAVAAGRFSVHAVGHVDDAIEVLTGLAAGAALAPQPDSINGRIGTRLRRIAQLQSGEPRWTRRQGGAASMRTSSPRRQRP</sequence>
<evidence type="ECO:0000256" key="4">
    <source>
        <dbReference type="SAM" id="MobiDB-lite"/>
    </source>
</evidence>
<dbReference type="GO" id="GO:0008233">
    <property type="term" value="F:peptidase activity"/>
    <property type="evidence" value="ECO:0007669"/>
    <property type="project" value="UniProtKB-KW"/>
</dbReference>
<dbReference type="SUPFAM" id="SSF52540">
    <property type="entry name" value="P-loop containing nucleoside triphosphate hydrolases"/>
    <property type="match status" value="1"/>
</dbReference>
<dbReference type="Proteomes" id="UP001057498">
    <property type="component" value="Chromosome"/>
</dbReference>
<keyword evidence="2" id="KW-0720">Serine protease</keyword>
<dbReference type="InterPro" id="IPR027417">
    <property type="entry name" value="P-loop_NTPase"/>
</dbReference>
<dbReference type="InterPro" id="IPR027065">
    <property type="entry name" value="Lon_Prtase"/>
</dbReference>
<evidence type="ECO:0000256" key="2">
    <source>
        <dbReference type="PROSITE-ProRule" id="PRU01122"/>
    </source>
</evidence>
<dbReference type="Gene3D" id="3.30.230.10">
    <property type="match status" value="1"/>
</dbReference>
<dbReference type="PANTHER" id="PTHR10046">
    <property type="entry name" value="ATP DEPENDENT LON PROTEASE FAMILY MEMBER"/>
    <property type="match status" value="1"/>
</dbReference>
<name>A0ABN6PMC6_9BURK</name>
<keyword evidence="2" id="KW-0378">Hydrolase</keyword>
<evidence type="ECO:0000313" key="6">
    <source>
        <dbReference type="EMBL" id="BDI05133.1"/>
    </source>
</evidence>
<feature type="coiled-coil region" evidence="3">
    <location>
        <begin position="212"/>
        <end position="239"/>
    </location>
</feature>
<feature type="active site" evidence="2">
    <location>
        <position position="662"/>
    </location>
</feature>
<dbReference type="InterPro" id="IPR020568">
    <property type="entry name" value="Ribosomal_Su5_D2-typ_SF"/>
</dbReference>
<proteinExistence type="inferred from homology"/>
<feature type="domain" description="Lon proteolytic" evidence="5">
    <location>
        <begin position="572"/>
        <end position="767"/>
    </location>
</feature>